<name>A0A4P6ZY45_9BACL</name>
<accession>A0A4P6ZY45</accession>
<reference evidence="1 2" key="1">
    <citation type="submission" date="2019-03" db="EMBL/GenBank/DDBJ databases">
        <title>Complete genome sequence of Paenisporosarcina antarctica CGMCC 1.6503T.</title>
        <authorList>
            <person name="Rong J.-C."/>
            <person name="Chi N.-Y."/>
            <person name="Zhang Q.-F."/>
        </authorList>
    </citation>
    <scope>NUCLEOTIDE SEQUENCE [LARGE SCALE GENOMIC DNA]</scope>
    <source>
        <strain evidence="1 2">CGMCC 1.6503</strain>
    </source>
</reference>
<evidence type="ECO:0000313" key="1">
    <source>
        <dbReference type="EMBL" id="QBP40969.1"/>
    </source>
</evidence>
<protein>
    <submittedName>
        <fullName evidence="1">Uncharacterized protein</fullName>
    </submittedName>
</protein>
<dbReference type="Proteomes" id="UP000294292">
    <property type="component" value="Chromosome"/>
</dbReference>
<sequence>MRGNKWIFIELKKVLLRKFRINQIDLIRTYSEDDFKYINSIKGWTNLLKKNDDTKEAWSNSNVAFIVEADNRLIGCIRGLTDGFCQGDGMM</sequence>
<dbReference type="EMBL" id="CP038015">
    <property type="protein sequence ID" value="QBP40969.1"/>
    <property type="molecule type" value="Genomic_DNA"/>
</dbReference>
<dbReference type="KEGG" id="panc:E2636_07430"/>
<keyword evidence="2" id="KW-1185">Reference proteome</keyword>
<dbReference type="AlphaFoldDB" id="A0A4P6ZY45"/>
<gene>
    <name evidence="1" type="ORF">E2636_07430</name>
</gene>
<proteinExistence type="predicted"/>
<organism evidence="1 2">
    <name type="scientific">Paenisporosarcina antarctica</name>
    <dbReference type="NCBI Taxonomy" id="417367"/>
    <lineage>
        <taxon>Bacteria</taxon>
        <taxon>Bacillati</taxon>
        <taxon>Bacillota</taxon>
        <taxon>Bacilli</taxon>
        <taxon>Bacillales</taxon>
        <taxon>Caryophanaceae</taxon>
        <taxon>Paenisporosarcina</taxon>
    </lineage>
</organism>
<evidence type="ECO:0000313" key="2">
    <source>
        <dbReference type="Proteomes" id="UP000294292"/>
    </source>
</evidence>
<dbReference type="OrthoDB" id="3216107at2"/>